<evidence type="ECO:0000313" key="2">
    <source>
        <dbReference type="Proteomes" id="UP000635387"/>
    </source>
</evidence>
<evidence type="ECO:0008006" key="3">
    <source>
        <dbReference type="Google" id="ProtNLM"/>
    </source>
</evidence>
<dbReference type="EMBL" id="BNAY01000003">
    <property type="protein sequence ID" value="GHH14036.1"/>
    <property type="molecule type" value="Genomic_DNA"/>
</dbReference>
<proteinExistence type="predicted"/>
<dbReference type="RefSeq" id="WP_191254845.1">
    <property type="nucleotide sequence ID" value="NZ_BNAY01000003.1"/>
</dbReference>
<accession>A0ABQ3LH65</accession>
<reference evidence="2" key="1">
    <citation type="journal article" date="2019" name="Int. J. Syst. Evol. Microbiol.">
        <title>The Global Catalogue of Microorganisms (GCM) 10K type strain sequencing project: providing services to taxonomists for standard genome sequencing and annotation.</title>
        <authorList>
            <consortium name="The Broad Institute Genomics Platform"/>
            <consortium name="The Broad Institute Genome Sequencing Center for Infectious Disease"/>
            <person name="Wu L."/>
            <person name="Ma J."/>
        </authorList>
    </citation>
    <scope>NUCLEOTIDE SEQUENCE [LARGE SCALE GENOMIC DNA]</scope>
    <source>
        <strain evidence="2">CGMCC 4.7683</strain>
    </source>
</reference>
<dbReference type="Proteomes" id="UP000635387">
    <property type="component" value="Unassembled WGS sequence"/>
</dbReference>
<name>A0ABQ3LH65_9PSEU</name>
<comment type="caution">
    <text evidence="1">The sequence shown here is derived from an EMBL/GenBank/DDBJ whole genome shotgun (WGS) entry which is preliminary data.</text>
</comment>
<keyword evidence="2" id="KW-1185">Reference proteome</keyword>
<gene>
    <name evidence="1" type="ORF">GCM10017790_26920</name>
</gene>
<organism evidence="1 2">
    <name type="scientific">Amycolatopsis oliviviridis</name>
    <dbReference type="NCBI Taxonomy" id="1471590"/>
    <lineage>
        <taxon>Bacteria</taxon>
        <taxon>Bacillati</taxon>
        <taxon>Actinomycetota</taxon>
        <taxon>Actinomycetes</taxon>
        <taxon>Pseudonocardiales</taxon>
        <taxon>Pseudonocardiaceae</taxon>
        <taxon>Amycolatopsis</taxon>
    </lineage>
</organism>
<protein>
    <recommendedName>
        <fullName evidence="3">RiboL-PSP-HEPN domain-containing protein</fullName>
    </recommendedName>
</protein>
<sequence>MGGGEFSDMPFLSESADRATREIMLVAAEWERSFGGQLAGVGLQGASVGGATLNLTLASLTQISRCVSAVEVFTFDRVMECIDSRVLHVANPILDSLYKDKKKSIDGSWDSIRKAAVNWLEIDFLKIGVYQKIEGYVEVRNATLHAAGKITRRQRGNLAAVIKKMNLVGVKVFGDRLAVKDGCVRECAICCRDFVRELDRLLKSEFVF</sequence>
<evidence type="ECO:0000313" key="1">
    <source>
        <dbReference type="EMBL" id="GHH14036.1"/>
    </source>
</evidence>